<gene>
    <name evidence="2" type="ORF">Syun_008167</name>
</gene>
<proteinExistence type="predicted"/>
<accession>A0AAP0KZY1</accession>
<feature type="compositionally biased region" description="Low complexity" evidence="1">
    <location>
        <begin position="144"/>
        <end position="161"/>
    </location>
</feature>
<reference evidence="2 3" key="1">
    <citation type="submission" date="2024-01" db="EMBL/GenBank/DDBJ databases">
        <title>Genome assemblies of Stephania.</title>
        <authorList>
            <person name="Yang L."/>
        </authorList>
    </citation>
    <scope>NUCLEOTIDE SEQUENCE [LARGE SCALE GENOMIC DNA]</scope>
    <source>
        <strain evidence="2">YNDBR</strain>
        <tissue evidence="2">Leaf</tissue>
    </source>
</reference>
<dbReference type="AlphaFoldDB" id="A0AAP0KZY1"/>
<dbReference type="InterPro" id="IPR011042">
    <property type="entry name" value="6-blade_b-propeller_TolB-like"/>
</dbReference>
<dbReference type="PANTHER" id="PTHR32161">
    <property type="entry name" value="DPP6 N-TERMINAL DOMAIN-LIKE PROTEIN"/>
    <property type="match status" value="1"/>
</dbReference>
<evidence type="ECO:0000256" key="1">
    <source>
        <dbReference type="SAM" id="MobiDB-lite"/>
    </source>
</evidence>
<organism evidence="2 3">
    <name type="scientific">Stephania yunnanensis</name>
    <dbReference type="NCBI Taxonomy" id="152371"/>
    <lineage>
        <taxon>Eukaryota</taxon>
        <taxon>Viridiplantae</taxon>
        <taxon>Streptophyta</taxon>
        <taxon>Embryophyta</taxon>
        <taxon>Tracheophyta</taxon>
        <taxon>Spermatophyta</taxon>
        <taxon>Magnoliopsida</taxon>
        <taxon>Ranunculales</taxon>
        <taxon>Menispermaceae</taxon>
        <taxon>Menispermoideae</taxon>
        <taxon>Cissampelideae</taxon>
        <taxon>Stephania</taxon>
    </lineage>
</organism>
<dbReference type="SUPFAM" id="SSF69304">
    <property type="entry name" value="Tricorn protease N-terminal domain"/>
    <property type="match status" value="1"/>
</dbReference>
<dbReference type="PANTHER" id="PTHR32161:SF9">
    <property type="entry name" value="TOLB PROTEIN-LIKE PROTEIN"/>
    <property type="match status" value="1"/>
</dbReference>
<protein>
    <submittedName>
        <fullName evidence="2">Uncharacterized protein</fullName>
    </submittedName>
</protein>
<dbReference type="Gene3D" id="2.120.10.30">
    <property type="entry name" value="TolB, C-terminal domain"/>
    <property type="match status" value="1"/>
</dbReference>
<sequence length="161" mass="17313">MVFISERSGSARIYSQSPRDLKPRQIPTVTNALFHDRPSLINNNRLYFTSLHEPSGVVFKSSCAVYCTNLEDGKTVRLTPRGAVDYSPAVSRSGKLVAVASYGFKPWEMEFNEMRTDIVVFPASILAIASRSAPADGLPGQAIPPSTSTASPTTDGGASSE</sequence>
<name>A0AAP0KZY1_9MAGN</name>
<dbReference type="Proteomes" id="UP001420932">
    <property type="component" value="Unassembled WGS sequence"/>
</dbReference>
<evidence type="ECO:0000313" key="2">
    <source>
        <dbReference type="EMBL" id="KAK9161826.1"/>
    </source>
</evidence>
<dbReference type="EMBL" id="JBBNAF010000003">
    <property type="protein sequence ID" value="KAK9161826.1"/>
    <property type="molecule type" value="Genomic_DNA"/>
</dbReference>
<feature type="region of interest" description="Disordered" evidence="1">
    <location>
        <begin position="135"/>
        <end position="161"/>
    </location>
</feature>
<evidence type="ECO:0000313" key="3">
    <source>
        <dbReference type="Proteomes" id="UP001420932"/>
    </source>
</evidence>
<keyword evidence="3" id="KW-1185">Reference proteome</keyword>
<comment type="caution">
    <text evidence="2">The sequence shown here is derived from an EMBL/GenBank/DDBJ whole genome shotgun (WGS) entry which is preliminary data.</text>
</comment>